<evidence type="ECO:0000313" key="2">
    <source>
        <dbReference type="Proteomes" id="UP001550739"/>
    </source>
</evidence>
<dbReference type="Proteomes" id="UP001550739">
    <property type="component" value="Unassembled WGS sequence"/>
</dbReference>
<organism evidence="1 2">
    <name type="scientific">Streptomyces sp. 900129855</name>
    <dbReference type="NCBI Taxonomy" id="3155129"/>
    <lineage>
        <taxon>Bacteria</taxon>
        <taxon>Bacillati</taxon>
        <taxon>Actinomycetota</taxon>
        <taxon>Actinomycetes</taxon>
        <taxon>Kitasatosporales</taxon>
        <taxon>Streptomycetaceae</taxon>
        <taxon>Streptomyces</taxon>
    </lineage>
</organism>
<dbReference type="EMBL" id="JBEZVE010000032">
    <property type="protein sequence ID" value="MEU3786790.1"/>
    <property type="molecule type" value="Genomic_DNA"/>
</dbReference>
<keyword evidence="2" id="KW-1185">Reference proteome</keyword>
<proteinExistence type="predicted"/>
<dbReference type="RefSeq" id="WP_361708984.1">
    <property type="nucleotide sequence ID" value="NZ_JBEZVE010000032.1"/>
</dbReference>
<gene>
    <name evidence="1" type="ORF">AB0E89_40760</name>
</gene>
<protein>
    <submittedName>
        <fullName evidence="1">Uncharacterized protein</fullName>
    </submittedName>
</protein>
<evidence type="ECO:0000313" key="1">
    <source>
        <dbReference type="EMBL" id="MEU3786790.1"/>
    </source>
</evidence>
<reference evidence="1 2" key="1">
    <citation type="submission" date="2024-06" db="EMBL/GenBank/DDBJ databases">
        <title>The Natural Products Discovery Center: Release of the First 8490 Sequenced Strains for Exploring Actinobacteria Biosynthetic Diversity.</title>
        <authorList>
            <person name="Kalkreuter E."/>
            <person name="Kautsar S.A."/>
            <person name="Yang D."/>
            <person name="Bader C.D."/>
            <person name="Teijaro C.N."/>
            <person name="Fluegel L."/>
            <person name="Davis C.M."/>
            <person name="Simpson J.R."/>
            <person name="Lauterbach L."/>
            <person name="Steele A.D."/>
            <person name="Gui C."/>
            <person name="Meng S."/>
            <person name="Li G."/>
            <person name="Viehrig K."/>
            <person name="Ye F."/>
            <person name="Su P."/>
            <person name="Kiefer A.F."/>
            <person name="Nichols A."/>
            <person name="Cepeda A.J."/>
            <person name="Yan W."/>
            <person name="Fan B."/>
            <person name="Jiang Y."/>
            <person name="Adhikari A."/>
            <person name="Zheng C.-J."/>
            <person name="Schuster L."/>
            <person name="Cowan T.M."/>
            <person name="Smanski M.J."/>
            <person name="Chevrette M.G."/>
            <person name="De Carvalho L.P.S."/>
            <person name="Shen B."/>
        </authorList>
    </citation>
    <scope>NUCLEOTIDE SEQUENCE [LARGE SCALE GENOMIC DNA]</scope>
    <source>
        <strain evidence="1 2">NPDC033843</strain>
    </source>
</reference>
<name>A0ABV2ZW29_9ACTN</name>
<accession>A0ABV2ZW29</accession>
<sequence>MTVCRKRIRQKMRNCPQPSTIAASSSSLGMLVNEFIERRDGDAAATRVRDYIGDLHTRVLRILTRWPSVVASEITSVRG</sequence>
<comment type="caution">
    <text evidence="1">The sequence shown here is derived from an EMBL/GenBank/DDBJ whole genome shotgun (WGS) entry which is preliminary data.</text>
</comment>